<reference evidence="3 4" key="1">
    <citation type="journal article" date="2019" name="Mol. Biol. Evol.">
        <title>Blast fungal genomes show frequent chromosomal changes, gene gains and losses, and effector gene turnover.</title>
        <authorList>
            <person name="Gomez Luciano L.B."/>
            <person name="Jason Tsai I."/>
            <person name="Chuma I."/>
            <person name="Tosa Y."/>
            <person name="Chen Y.H."/>
            <person name="Li J.Y."/>
            <person name="Li M.Y."/>
            <person name="Jade Lu M.Y."/>
            <person name="Nakayashiki H."/>
            <person name="Li W.H."/>
        </authorList>
    </citation>
    <scope>NUCLEOTIDE SEQUENCE [LARGE SCALE GENOMIC DNA]</scope>
    <source>
        <strain evidence="3">MZ5-1-6</strain>
    </source>
</reference>
<sequence length="189" mass="19015">MLLGLAAVFFLPAGFLATDSGRNINGLPTSFTSFSGSGFVSADVEESKEVVAACCDLGGGWLATGSRLKAASELVLKKLNGTARAPPPDADADAVDLATAGGAVFFGAGRADLKLLKSPPPLPSVLARLAGGSSDPEDCGRLTTILPGLLRSISFWNGFFVVAGWLVVVAVGAAGATGLSSVSESESEL</sequence>
<name>A0A4P7N9A3_PYROR</name>
<proteinExistence type="predicted"/>
<organism evidence="3 4">
    <name type="scientific">Pyricularia oryzae</name>
    <name type="common">Rice blast fungus</name>
    <name type="synonym">Magnaporthe oryzae</name>
    <dbReference type="NCBI Taxonomy" id="318829"/>
    <lineage>
        <taxon>Eukaryota</taxon>
        <taxon>Fungi</taxon>
        <taxon>Dikarya</taxon>
        <taxon>Ascomycota</taxon>
        <taxon>Pezizomycotina</taxon>
        <taxon>Sordariomycetes</taxon>
        <taxon>Sordariomycetidae</taxon>
        <taxon>Magnaporthales</taxon>
        <taxon>Pyriculariaceae</taxon>
        <taxon>Pyricularia</taxon>
    </lineage>
</organism>
<feature type="signal peptide" evidence="2">
    <location>
        <begin position="1"/>
        <end position="17"/>
    </location>
</feature>
<dbReference type="EMBL" id="CP034206">
    <property type="protein sequence ID" value="QBZ59327.1"/>
    <property type="molecule type" value="Genomic_DNA"/>
</dbReference>
<evidence type="ECO:0000313" key="4">
    <source>
        <dbReference type="Proteomes" id="UP000294847"/>
    </source>
</evidence>
<evidence type="ECO:0000256" key="1">
    <source>
        <dbReference type="SAM" id="Phobius"/>
    </source>
</evidence>
<feature type="chain" id="PRO_5020220946" description="Secreted protein" evidence="2">
    <location>
        <begin position="18"/>
        <end position="189"/>
    </location>
</feature>
<keyword evidence="1" id="KW-0472">Membrane</keyword>
<feature type="transmembrane region" description="Helical" evidence="1">
    <location>
        <begin position="155"/>
        <end position="179"/>
    </location>
</feature>
<evidence type="ECO:0008006" key="5">
    <source>
        <dbReference type="Google" id="ProtNLM"/>
    </source>
</evidence>
<dbReference type="AlphaFoldDB" id="A0A4P7N9A3"/>
<keyword evidence="1" id="KW-1133">Transmembrane helix</keyword>
<dbReference type="Proteomes" id="UP000294847">
    <property type="component" value="Chromosome 3"/>
</dbReference>
<protein>
    <recommendedName>
        <fullName evidence="5">Secreted protein</fullName>
    </recommendedName>
</protein>
<evidence type="ECO:0000313" key="3">
    <source>
        <dbReference type="EMBL" id="QBZ59327.1"/>
    </source>
</evidence>
<keyword evidence="1" id="KW-0812">Transmembrane</keyword>
<evidence type="ECO:0000256" key="2">
    <source>
        <dbReference type="SAM" id="SignalP"/>
    </source>
</evidence>
<gene>
    <name evidence="3" type="ORF">PoMZ_04288</name>
</gene>
<accession>A0A4P7N9A3</accession>
<keyword evidence="2" id="KW-0732">Signal</keyword>